<proteinExistence type="inferred from homology"/>
<dbReference type="AlphaFoldDB" id="A0A8J3ICP7"/>
<dbReference type="Pfam" id="PF00768">
    <property type="entry name" value="Peptidase_S11"/>
    <property type="match status" value="1"/>
</dbReference>
<evidence type="ECO:0000256" key="5">
    <source>
        <dbReference type="ARBA" id="ARBA00022984"/>
    </source>
</evidence>
<dbReference type="GO" id="GO:0009252">
    <property type="term" value="P:peptidoglycan biosynthetic process"/>
    <property type="evidence" value="ECO:0007669"/>
    <property type="project" value="UniProtKB-KW"/>
</dbReference>
<comment type="caution">
    <text evidence="12">The sequence shown here is derived from an EMBL/GenBank/DDBJ whole genome shotgun (WGS) entry which is preliminary data.</text>
</comment>
<dbReference type="InterPro" id="IPR012338">
    <property type="entry name" value="Beta-lactam/transpept-like"/>
</dbReference>
<keyword evidence="6" id="KW-0961">Cell wall biogenesis/degradation</keyword>
<evidence type="ECO:0000259" key="11">
    <source>
        <dbReference type="Pfam" id="PF00768"/>
    </source>
</evidence>
<keyword evidence="2" id="KW-0732">Signal</keyword>
<name>A0A8J3ICP7_9CHLR</name>
<dbReference type="GO" id="GO:0006508">
    <property type="term" value="P:proteolysis"/>
    <property type="evidence" value="ECO:0007669"/>
    <property type="project" value="InterPro"/>
</dbReference>
<dbReference type="PRINTS" id="PR00725">
    <property type="entry name" value="DADACBPTASE1"/>
</dbReference>
<organism evidence="12 13">
    <name type="scientific">Reticulibacter mediterranei</name>
    <dbReference type="NCBI Taxonomy" id="2778369"/>
    <lineage>
        <taxon>Bacteria</taxon>
        <taxon>Bacillati</taxon>
        <taxon>Chloroflexota</taxon>
        <taxon>Ktedonobacteria</taxon>
        <taxon>Ktedonobacterales</taxon>
        <taxon>Reticulibacteraceae</taxon>
        <taxon>Reticulibacter</taxon>
    </lineage>
</organism>
<feature type="active site" evidence="7">
    <location>
        <position position="157"/>
    </location>
</feature>
<keyword evidence="5" id="KW-0573">Peptidoglycan synthesis</keyword>
<evidence type="ECO:0000256" key="3">
    <source>
        <dbReference type="ARBA" id="ARBA00022801"/>
    </source>
</evidence>
<evidence type="ECO:0000256" key="7">
    <source>
        <dbReference type="PIRSR" id="PIRSR618044-1"/>
    </source>
</evidence>
<feature type="active site" description="Acyl-ester intermediate" evidence="7">
    <location>
        <position position="96"/>
    </location>
</feature>
<keyword evidence="13" id="KW-1185">Reference proteome</keyword>
<dbReference type="SUPFAM" id="SSF56601">
    <property type="entry name" value="beta-lactamase/transpeptidase-like"/>
    <property type="match status" value="1"/>
</dbReference>
<feature type="region of interest" description="Disordered" evidence="10">
    <location>
        <begin position="30"/>
        <end position="49"/>
    </location>
</feature>
<dbReference type="GO" id="GO:0008360">
    <property type="term" value="P:regulation of cell shape"/>
    <property type="evidence" value="ECO:0007669"/>
    <property type="project" value="UniProtKB-KW"/>
</dbReference>
<comment type="similarity">
    <text evidence="1 9">Belongs to the peptidase S11 family.</text>
</comment>
<keyword evidence="4" id="KW-0133">Cell shape</keyword>
<feature type="binding site" evidence="8">
    <location>
        <position position="264"/>
    </location>
    <ligand>
        <name>substrate</name>
    </ligand>
</feature>
<accession>A0A8J3ICP7</accession>
<dbReference type="PANTHER" id="PTHR21581">
    <property type="entry name" value="D-ALANYL-D-ALANINE CARBOXYPEPTIDASE"/>
    <property type="match status" value="1"/>
</dbReference>
<feature type="active site" description="Proton acceptor" evidence="7">
    <location>
        <position position="99"/>
    </location>
</feature>
<protein>
    <recommendedName>
        <fullName evidence="11">Peptidase S11 D-alanyl-D-alanine carboxypeptidase A N-terminal domain-containing protein</fullName>
    </recommendedName>
</protein>
<feature type="compositionally biased region" description="Polar residues" evidence="10">
    <location>
        <begin position="30"/>
        <end position="48"/>
    </location>
</feature>
<evidence type="ECO:0000256" key="4">
    <source>
        <dbReference type="ARBA" id="ARBA00022960"/>
    </source>
</evidence>
<evidence type="ECO:0000256" key="8">
    <source>
        <dbReference type="PIRSR" id="PIRSR618044-2"/>
    </source>
</evidence>
<dbReference type="InterPro" id="IPR001967">
    <property type="entry name" value="Peptidase_S11_N"/>
</dbReference>
<feature type="domain" description="Peptidase S11 D-alanyl-D-alanine carboxypeptidase A N-terminal" evidence="11">
    <location>
        <begin position="64"/>
        <end position="294"/>
    </location>
</feature>
<dbReference type="Proteomes" id="UP000597444">
    <property type="component" value="Unassembled WGS sequence"/>
</dbReference>
<dbReference type="EMBL" id="BNJK01000001">
    <property type="protein sequence ID" value="GHO91886.1"/>
    <property type="molecule type" value="Genomic_DNA"/>
</dbReference>
<evidence type="ECO:0000313" key="13">
    <source>
        <dbReference type="Proteomes" id="UP000597444"/>
    </source>
</evidence>
<sequence>MVIASFIAPGAFHNVRTTFQAAKNIASNTAAQKQAGETSANTPNSPANPHQLVIVPPANNDHPAPPVYATSAYLLDADTGATLYASNPFMHLPMLSTTKLMTALIAAETGNPDQQIKITDPIARDINGLSADSSLMGIKKGETYTLRELLYGLMLVSGNDAAIAIADDLDGNLPTFVAKMNQRAQQLGLHDTHYMNPHGLLVQGHYSSAHDLAFLGKYSLSNPLIRQISSTREYRLPKNAAHPEHIFVNGNQFLWWYPGVDGGKPGWDGANNFNQVISSVRNKHHLIGVVMHTKDWWTDMRDLMNWGFNTFQWISPAEIDMKSPIPYDADWQFFARDKKENTIPMANKGRYYIFTGYSISNPILTYFDKSGGLKKFGYPTGITKVITDTSVKQQFEHASIQCDIQTGQCGTA</sequence>
<reference evidence="12" key="1">
    <citation type="submission" date="2020-10" db="EMBL/GenBank/DDBJ databases">
        <title>Taxonomic study of unclassified bacteria belonging to the class Ktedonobacteria.</title>
        <authorList>
            <person name="Yabe S."/>
            <person name="Wang C.M."/>
            <person name="Zheng Y."/>
            <person name="Sakai Y."/>
            <person name="Cavaletti L."/>
            <person name="Monciardini P."/>
            <person name="Donadio S."/>
        </authorList>
    </citation>
    <scope>NUCLEOTIDE SEQUENCE</scope>
    <source>
        <strain evidence="12">ID150040</strain>
    </source>
</reference>
<evidence type="ECO:0000256" key="10">
    <source>
        <dbReference type="SAM" id="MobiDB-lite"/>
    </source>
</evidence>
<dbReference type="GO" id="GO:0009002">
    <property type="term" value="F:serine-type D-Ala-D-Ala carboxypeptidase activity"/>
    <property type="evidence" value="ECO:0007669"/>
    <property type="project" value="InterPro"/>
</dbReference>
<evidence type="ECO:0000256" key="1">
    <source>
        <dbReference type="ARBA" id="ARBA00007164"/>
    </source>
</evidence>
<evidence type="ECO:0000256" key="6">
    <source>
        <dbReference type="ARBA" id="ARBA00023316"/>
    </source>
</evidence>
<evidence type="ECO:0000256" key="9">
    <source>
        <dbReference type="RuleBase" id="RU004016"/>
    </source>
</evidence>
<gene>
    <name evidence="12" type="ORF">KSF_019340</name>
</gene>
<keyword evidence="3" id="KW-0378">Hydrolase</keyword>
<evidence type="ECO:0000313" key="12">
    <source>
        <dbReference type="EMBL" id="GHO91886.1"/>
    </source>
</evidence>
<dbReference type="Gene3D" id="3.40.710.10">
    <property type="entry name" value="DD-peptidase/beta-lactamase superfamily"/>
    <property type="match status" value="1"/>
</dbReference>
<evidence type="ECO:0000256" key="2">
    <source>
        <dbReference type="ARBA" id="ARBA00022729"/>
    </source>
</evidence>
<dbReference type="PANTHER" id="PTHR21581:SF6">
    <property type="entry name" value="TRAFFICKING PROTEIN PARTICLE COMPLEX SUBUNIT 12"/>
    <property type="match status" value="1"/>
</dbReference>
<dbReference type="GO" id="GO:0071555">
    <property type="term" value="P:cell wall organization"/>
    <property type="evidence" value="ECO:0007669"/>
    <property type="project" value="UniProtKB-KW"/>
</dbReference>
<dbReference type="InterPro" id="IPR018044">
    <property type="entry name" value="Peptidase_S11"/>
</dbReference>